<keyword evidence="3" id="KW-1003">Cell membrane</keyword>
<dbReference type="EMBL" id="JAYJLD010000015">
    <property type="protein sequence ID" value="MEB3102306.1"/>
    <property type="molecule type" value="Genomic_DNA"/>
</dbReference>
<feature type="transmembrane region" description="Helical" evidence="7">
    <location>
        <begin position="74"/>
        <end position="93"/>
    </location>
</feature>
<dbReference type="PROSITE" id="PS50850">
    <property type="entry name" value="MFS"/>
    <property type="match status" value="1"/>
</dbReference>
<feature type="transmembrane region" description="Helical" evidence="7">
    <location>
        <begin position="161"/>
        <end position="180"/>
    </location>
</feature>
<feature type="transmembrane region" description="Helical" evidence="7">
    <location>
        <begin position="274"/>
        <end position="293"/>
    </location>
</feature>
<comment type="subcellular location">
    <subcellularLocation>
        <location evidence="1">Cell membrane</location>
        <topology evidence="1">Multi-pass membrane protein</topology>
    </subcellularLocation>
</comment>
<dbReference type="InterPro" id="IPR020846">
    <property type="entry name" value="MFS_dom"/>
</dbReference>
<gene>
    <name evidence="9" type="ORF">VF724_11600</name>
</gene>
<evidence type="ECO:0000256" key="1">
    <source>
        <dbReference type="ARBA" id="ARBA00004651"/>
    </source>
</evidence>
<dbReference type="Gene3D" id="1.20.1250.20">
    <property type="entry name" value="MFS general substrate transporter like domains"/>
    <property type="match status" value="2"/>
</dbReference>
<organism evidence="9 10">
    <name type="scientific">Ferviditalea candida</name>
    <dbReference type="NCBI Taxonomy" id="3108399"/>
    <lineage>
        <taxon>Bacteria</taxon>
        <taxon>Bacillati</taxon>
        <taxon>Bacillota</taxon>
        <taxon>Bacilli</taxon>
        <taxon>Bacillales</taxon>
        <taxon>Paenibacillaceae</taxon>
        <taxon>Ferviditalea</taxon>
    </lineage>
</organism>
<evidence type="ECO:0000256" key="6">
    <source>
        <dbReference type="ARBA" id="ARBA00023136"/>
    </source>
</evidence>
<keyword evidence="10" id="KW-1185">Reference proteome</keyword>
<feature type="transmembrane region" description="Helical" evidence="7">
    <location>
        <begin position="333"/>
        <end position="356"/>
    </location>
</feature>
<feature type="transmembrane region" description="Helical" evidence="7">
    <location>
        <begin position="299"/>
        <end position="321"/>
    </location>
</feature>
<accession>A0ABU5ZM06</accession>
<evidence type="ECO:0000256" key="2">
    <source>
        <dbReference type="ARBA" id="ARBA00022448"/>
    </source>
</evidence>
<dbReference type="PRINTS" id="PR01035">
    <property type="entry name" value="TCRTETA"/>
</dbReference>
<comment type="caution">
    <text evidence="9">The sequence shown here is derived from an EMBL/GenBank/DDBJ whole genome shotgun (WGS) entry which is preliminary data.</text>
</comment>
<feature type="transmembrane region" description="Helical" evidence="7">
    <location>
        <begin position="99"/>
        <end position="122"/>
    </location>
</feature>
<dbReference type="InterPro" id="IPR001958">
    <property type="entry name" value="Tet-R_TetA/multi-R_MdtG-like"/>
</dbReference>
<evidence type="ECO:0000256" key="3">
    <source>
        <dbReference type="ARBA" id="ARBA00022475"/>
    </source>
</evidence>
<dbReference type="Proteomes" id="UP001310386">
    <property type="component" value="Unassembled WGS sequence"/>
</dbReference>
<keyword evidence="2" id="KW-0813">Transport</keyword>
<evidence type="ECO:0000313" key="10">
    <source>
        <dbReference type="Proteomes" id="UP001310386"/>
    </source>
</evidence>
<feature type="transmembrane region" description="Helical" evidence="7">
    <location>
        <begin position="134"/>
        <end position="155"/>
    </location>
</feature>
<evidence type="ECO:0000259" key="8">
    <source>
        <dbReference type="PROSITE" id="PS50850"/>
    </source>
</evidence>
<dbReference type="Pfam" id="PF07690">
    <property type="entry name" value="MFS_1"/>
    <property type="match status" value="2"/>
</dbReference>
<dbReference type="InterPro" id="IPR036259">
    <property type="entry name" value="MFS_trans_sf"/>
</dbReference>
<keyword evidence="6 7" id="KW-0472">Membrane</keyword>
<feature type="transmembrane region" description="Helical" evidence="7">
    <location>
        <begin position="211"/>
        <end position="233"/>
    </location>
</feature>
<name>A0ABU5ZM06_9BACL</name>
<feature type="transmembrane region" description="Helical" evidence="7">
    <location>
        <begin position="43"/>
        <end position="62"/>
    </location>
</feature>
<dbReference type="InterPro" id="IPR011701">
    <property type="entry name" value="MFS"/>
</dbReference>
<dbReference type="RefSeq" id="WP_371754426.1">
    <property type="nucleotide sequence ID" value="NZ_JAYJLD010000015.1"/>
</dbReference>
<feature type="domain" description="Major facilitator superfamily (MFS) profile" evidence="8">
    <location>
        <begin position="208"/>
        <end position="392"/>
    </location>
</feature>
<evidence type="ECO:0000256" key="5">
    <source>
        <dbReference type="ARBA" id="ARBA00022989"/>
    </source>
</evidence>
<dbReference type="InterPro" id="IPR050171">
    <property type="entry name" value="MFS_Transporters"/>
</dbReference>
<feature type="transmembrane region" description="Helical" evidence="7">
    <location>
        <begin position="362"/>
        <end position="382"/>
    </location>
</feature>
<dbReference type="PANTHER" id="PTHR23517">
    <property type="entry name" value="RESISTANCE PROTEIN MDTM, PUTATIVE-RELATED-RELATED"/>
    <property type="match status" value="1"/>
</dbReference>
<reference evidence="9" key="1">
    <citation type="submission" date="2023-12" db="EMBL/GenBank/DDBJ databases">
        <title>Fervidustalea candida gen. nov., sp. nov., a novel member of the family Paenibacillaceae isolated from a geothermal area.</title>
        <authorList>
            <person name="Li W.-J."/>
            <person name="Jiao J.-Y."/>
            <person name="Chen Y."/>
        </authorList>
    </citation>
    <scope>NUCLEOTIDE SEQUENCE</scope>
    <source>
        <strain evidence="9">SYSU GA230002</strain>
    </source>
</reference>
<keyword evidence="5 7" id="KW-1133">Transmembrane helix</keyword>
<proteinExistence type="predicted"/>
<sequence>MFEARFLQKDFLLFASLLLVVEFVRGALLVSFLPIYAEKVLHLPLWIIGLAITAHYVMDTGLKIAMGYLLDRFSMRWIAFIGMIISWIGLFQLQYADKGWMLVVSAALFGAGASPIWIIGLTKVKQNNRATQMGFLYTVWLLGMGLGPVVSNFLLDWSAVLTFWLLLSAFGIGCLLSAGLEDNGIKRQADDIYPFLNQWLRLWIRLKQIKPLIPGMILQTLGASMLVPVLPSFVEDRLGFGSSEYSYILMTGGAFAILGLVPMGKLSDTYGRKWFLVIGFIAFSISLLFITKSNSLIEGIVWAIVLGISYSAVLPAWNAILSYNIPSSQEGMGWGVFSTVEGIGVMVGPVVGGALASGINTVFPIIVSSVLFATIGLFYLLFPFHKLQGRRI</sequence>
<feature type="transmembrane region" description="Helical" evidence="7">
    <location>
        <begin position="12"/>
        <end position="37"/>
    </location>
</feature>
<feature type="transmembrane region" description="Helical" evidence="7">
    <location>
        <begin position="245"/>
        <end position="262"/>
    </location>
</feature>
<evidence type="ECO:0000256" key="7">
    <source>
        <dbReference type="SAM" id="Phobius"/>
    </source>
</evidence>
<dbReference type="SUPFAM" id="SSF103473">
    <property type="entry name" value="MFS general substrate transporter"/>
    <property type="match status" value="1"/>
</dbReference>
<keyword evidence="4 7" id="KW-0812">Transmembrane</keyword>
<protein>
    <submittedName>
        <fullName evidence="9">MFS transporter</fullName>
    </submittedName>
</protein>
<evidence type="ECO:0000313" key="9">
    <source>
        <dbReference type="EMBL" id="MEB3102306.1"/>
    </source>
</evidence>
<evidence type="ECO:0000256" key="4">
    <source>
        <dbReference type="ARBA" id="ARBA00022692"/>
    </source>
</evidence>